<dbReference type="Gene3D" id="3.30.1950.10">
    <property type="entry name" value="wza like domain"/>
    <property type="match status" value="1"/>
</dbReference>
<protein>
    <recommendedName>
        <fullName evidence="2">Polysaccharide export protein N-terminal domain-containing protein</fullName>
    </recommendedName>
</protein>
<proteinExistence type="predicted"/>
<accession>A0ABN7I6H2</accession>
<evidence type="ECO:0000313" key="4">
    <source>
        <dbReference type="Proteomes" id="UP000598032"/>
    </source>
</evidence>
<dbReference type="InterPro" id="IPR003715">
    <property type="entry name" value="Poly_export_N"/>
</dbReference>
<dbReference type="Gene3D" id="3.10.560.10">
    <property type="entry name" value="Outer membrane lipoprotein wza domain like"/>
    <property type="match status" value="2"/>
</dbReference>
<feature type="domain" description="Polysaccharide export protein N-terminal" evidence="2">
    <location>
        <begin position="115"/>
        <end position="194"/>
    </location>
</feature>
<sequence>MPASGLITSNNRAHPQMVRKVNMKSFDVRSLMSAAWLSLPKPTGMLLVTLFGSVALQGCVLPRSGPLLSEVQAAHENKNIVLVPVTAELARESRGPDTENFPPAFQSVQPFAYDRFVPGDGIQITIWENDGLGVFTPGPNGATNLGELIVDQSGDIYLPYSGKVRAQGLTPAQLRNAVLTHLSRLTTGADVSVQPTTHKGQTVTIQGDLTKPGVYPLGPDMARLSGLLSLSLPNQTNPEQLAVTVRRNGQSASVRLADIYRDQADDIVLRPGDSVVVHDILEHMIVLGAAGTQGQIKLSKRNYSVLDALADSRGLSDPLANPRAVFLMRLQSNKDTVANANSSDRPPVVYQFDFTQPAQIALAREFAVHNGDAIYISDAPFTQVQKVLSAFSATLGTARSVSALAN</sequence>
<organism evidence="3 4">
    <name type="scientific">Paraburkholderia metrosideri</name>
    <dbReference type="NCBI Taxonomy" id="580937"/>
    <lineage>
        <taxon>Bacteria</taxon>
        <taxon>Pseudomonadati</taxon>
        <taxon>Pseudomonadota</taxon>
        <taxon>Betaproteobacteria</taxon>
        <taxon>Burkholderiales</taxon>
        <taxon>Burkholderiaceae</taxon>
        <taxon>Paraburkholderia</taxon>
    </lineage>
</organism>
<dbReference type="PANTHER" id="PTHR33619">
    <property type="entry name" value="POLYSACCHARIDE EXPORT PROTEIN GFCE-RELATED"/>
    <property type="match status" value="1"/>
</dbReference>
<gene>
    <name evidence="3" type="ORF">LMG28140_05531</name>
</gene>
<dbReference type="PANTHER" id="PTHR33619:SF3">
    <property type="entry name" value="POLYSACCHARIDE EXPORT PROTEIN GFCE-RELATED"/>
    <property type="match status" value="1"/>
</dbReference>
<dbReference type="EMBL" id="CAJHCP010000014">
    <property type="protein sequence ID" value="CAD6554777.1"/>
    <property type="molecule type" value="Genomic_DNA"/>
</dbReference>
<reference evidence="3 4" key="1">
    <citation type="submission" date="2020-10" db="EMBL/GenBank/DDBJ databases">
        <authorList>
            <person name="Peeters C."/>
        </authorList>
    </citation>
    <scope>NUCLEOTIDE SEQUENCE [LARGE SCALE GENOMIC DNA]</scope>
    <source>
        <strain evidence="3 4">LMG 28140</strain>
    </source>
</reference>
<dbReference type="Proteomes" id="UP000598032">
    <property type="component" value="Unassembled WGS sequence"/>
</dbReference>
<keyword evidence="1" id="KW-0732">Signal</keyword>
<evidence type="ECO:0000256" key="1">
    <source>
        <dbReference type="ARBA" id="ARBA00022729"/>
    </source>
</evidence>
<evidence type="ECO:0000259" key="2">
    <source>
        <dbReference type="Pfam" id="PF02563"/>
    </source>
</evidence>
<dbReference type="InterPro" id="IPR049712">
    <property type="entry name" value="Poly_export"/>
</dbReference>
<comment type="caution">
    <text evidence="3">The sequence shown here is derived from an EMBL/GenBank/DDBJ whole genome shotgun (WGS) entry which is preliminary data.</text>
</comment>
<keyword evidence="4" id="KW-1185">Reference proteome</keyword>
<evidence type="ECO:0000313" key="3">
    <source>
        <dbReference type="EMBL" id="CAD6554777.1"/>
    </source>
</evidence>
<dbReference type="Pfam" id="PF02563">
    <property type="entry name" value="Poly_export"/>
    <property type="match status" value="1"/>
</dbReference>
<name>A0ABN7I6H2_9BURK</name>